<accession>A0ABT7VA69</accession>
<keyword evidence="3" id="KW-1185">Reference proteome</keyword>
<keyword evidence="2" id="KW-0255">Endonuclease</keyword>
<reference evidence="3" key="1">
    <citation type="submission" date="2023-06" db="EMBL/GenBank/DDBJ databases">
        <title>Identification and characterization of horizontal gene transfer across gut microbiota members of farm animals based on homology search.</title>
        <authorList>
            <person name="Zeman M."/>
            <person name="Kubasova T."/>
            <person name="Jahodarova E."/>
            <person name="Nykrynova M."/>
            <person name="Rychlik I."/>
        </authorList>
    </citation>
    <scope>NUCLEOTIDE SEQUENCE [LARGE SCALE GENOMIC DNA]</scope>
    <source>
        <strain evidence="3">154_Feed</strain>
    </source>
</reference>
<sequence>MRSIHLRRTSALAALLLGVALVLGGCSQIPSVVGEALGELVGRDYPAEVLDALAIADDAVTDVNEGVPSFSEDDLAYARDHLGYESYSMLDLLGRCGVAMACVGPETMPGPDEERESIGGIHPSGWHSVSYDIVENGSLYNRSHLIGWLLSGENANERNLITGTRLMNADLMLPFEEEVARYIDDTGNHVLYRVTPIFEGTELVARAVEMEAVSLEDDGAGVSFNVVCRNIQPGIGIDYATGDSWEEDEGASQEGASVWEEMLPALQ</sequence>
<dbReference type="Proteomes" id="UP001529421">
    <property type="component" value="Unassembled WGS sequence"/>
</dbReference>
<feature type="domain" description="Type VII secretion system protein EssD-like" evidence="1">
    <location>
        <begin position="84"/>
        <end position="212"/>
    </location>
</feature>
<dbReference type="Gene3D" id="3.40.570.10">
    <property type="entry name" value="Extracellular Endonuclease, subunit A"/>
    <property type="match status" value="1"/>
</dbReference>
<reference evidence="2 3" key="2">
    <citation type="submission" date="2023-06" db="EMBL/GenBank/DDBJ databases">
        <authorList>
            <person name="Zeman M."/>
            <person name="Kubasova T."/>
            <person name="Jahodarova E."/>
            <person name="Nykrynova M."/>
            <person name="Rychlik I."/>
        </authorList>
    </citation>
    <scope>NUCLEOTIDE SEQUENCE [LARGE SCALE GENOMIC DNA]</scope>
    <source>
        <strain evidence="2 3">154_Feed</strain>
    </source>
</reference>
<dbReference type="EMBL" id="JAUDDZ010000004">
    <property type="protein sequence ID" value="MDM8274784.1"/>
    <property type="molecule type" value="Genomic_DNA"/>
</dbReference>
<proteinExistence type="predicted"/>
<dbReference type="GO" id="GO:0004519">
    <property type="term" value="F:endonuclease activity"/>
    <property type="evidence" value="ECO:0007669"/>
    <property type="project" value="UniProtKB-KW"/>
</dbReference>
<keyword evidence="2" id="KW-0378">Hydrolase</keyword>
<evidence type="ECO:0000313" key="3">
    <source>
        <dbReference type="Proteomes" id="UP001529421"/>
    </source>
</evidence>
<gene>
    <name evidence="2" type="ORF">QUW28_04625</name>
</gene>
<dbReference type="InterPro" id="IPR044927">
    <property type="entry name" value="Endonuclea_NS_2"/>
</dbReference>
<organism evidence="2 3">
    <name type="scientific">Enorma phocaeensis</name>
    <dbReference type="NCBI Taxonomy" id="1871019"/>
    <lineage>
        <taxon>Bacteria</taxon>
        <taxon>Bacillati</taxon>
        <taxon>Actinomycetota</taxon>
        <taxon>Coriobacteriia</taxon>
        <taxon>Coriobacteriales</taxon>
        <taxon>Coriobacteriaceae</taxon>
        <taxon>Enorma</taxon>
    </lineage>
</organism>
<dbReference type="PROSITE" id="PS51257">
    <property type="entry name" value="PROKAR_LIPOPROTEIN"/>
    <property type="match status" value="1"/>
</dbReference>
<dbReference type="RefSeq" id="WP_289544905.1">
    <property type="nucleotide sequence ID" value="NZ_JAUDDZ010000004.1"/>
</dbReference>
<evidence type="ECO:0000313" key="2">
    <source>
        <dbReference type="EMBL" id="MDM8274784.1"/>
    </source>
</evidence>
<name>A0ABT7VA69_9ACTN</name>
<protein>
    <submittedName>
        <fullName evidence="2">DNA/RNA non-specific endonuclease</fullName>
    </submittedName>
</protein>
<keyword evidence="2" id="KW-0540">Nuclease</keyword>
<dbReference type="Pfam" id="PF13930">
    <property type="entry name" value="Endonuclea_NS_2"/>
    <property type="match status" value="1"/>
</dbReference>
<comment type="caution">
    <text evidence="2">The sequence shown here is derived from an EMBL/GenBank/DDBJ whole genome shotgun (WGS) entry which is preliminary data.</text>
</comment>
<evidence type="ECO:0000259" key="1">
    <source>
        <dbReference type="Pfam" id="PF13930"/>
    </source>
</evidence>
<dbReference type="InterPro" id="IPR044929">
    <property type="entry name" value="DNA/RNA_non-sp_Endonuclease_sf"/>
</dbReference>